<evidence type="ECO:0000313" key="3">
    <source>
        <dbReference type="Proteomes" id="UP001214603"/>
    </source>
</evidence>
<dbReference type="EMBL" id="CP119934">
    <property type="protein sequence ID" value="WFD01971.1"/>
    <property type="molecule type" value="Genomic_DNA"/>
</dbReference>
<keyword evidence="3" id="KW-1185">Reference proteome</keyword>
<dbReference type="PANTHER" id="PTHR12069:SF0">
    <property type="entry name" value="DNA-DIRECTED RNA POLYMERASE III SUBUNIT RPC5"/>
    <property type="match status" value="1"/>
</dbReference>
<dbReference type="GO" id="GO:0005666">
    <property type="term" value="C:RNA polymerase III complex"/>
    <property type="evidence" value="ECO:0007669"/>
    <property type="project" value="TreeGrafter"/>
</dbReference>
<name>A0AAF0IVF3_9BASI</name>
<dbReference type="Proteomes" id="UP001214603">
    <property type="component" value="Chromosome 1"/>
</dbReference>
<dbReference type="PANTHER" id="PTHR12069">
    <property type="entry name" value="DNA-DIRECTED RNA POLYMERASES III 80 KDA POLYPEPTIDE RNA POLYMERASE III SUBUNIT 5"/>
    <property type="match status" value="1"/>
</dbReference>
<dbReference type="AlphaFoldDB" id="A0AAF0IVF3"/>
<proteinExistence type="predicted"/>
<accession>A0AAF0IVF3</accession>
<reference evidence="2" key="1">
    <citation type="submission" date="2023-03" db="EMBL/GenBank/DDBJ databases">
        <title>Mating type loci evolution in Malassezia.</title>
        <authorList>
            <person name="Coelho M.A."/>
        </authorList>
    </citation>
    <scope>NUCLEOTIDE SEQUENCE</scope>
    <source>
        <strain evidence="2">CBS 7876</strain>
    </source>
</reference>
<protein>
    <recommendedName>
        <fullName evidence="4">DNA-directed RNA polymerase III subunit RPC5</fullName>
    </recommendedName>
</protein>
<feature type="region of interest" description="Disordered" evidence="1">
    <location>
        <begin position="165"/>
        <end position="225"/>
    </location>
</feature>
<sequence>MDDDELVASLPVFLNGAPGAEAQDPASSVRLELFQYPLYQRDHPLPVPASAAQRGQTVASRWRPQANRVEMELPLDVRPSVYNAEKGTEYAEATERLGKIPVPGQVKQERPPTDTPRFDRMRLESAAVPNAAEYMICTVKDGELHLTPLHAVLQMRPSMQHVDMLGQAESSERRGGRGAGSDDEGDANNAPDKRPGVVSLNVSVRTDASRPGPGAGRAPHDARDADAERWVDLRWIDESDPRGRQLADEQLLTHTRAPLYCESRARDFL</sequence>
<organism evidence="2 3">
    <name type="scientific">Malassezia obtusa</name>
    <dbReference type="NCBI Taxonomy" id="76774"/>
    <lineage>
        <taxon>Eukaryota</taxon>
        <taxon>Fungi</taxon>
        <taxon>Dikarya</taxon>
        <taxon>Basidiomycota</taxon>
        <taxon>Ustilaginomycotina</taxon>
        <taxon>Malasseziomycetes</taxon>
        <taxon>Malasseziales</taxon>
        <taxon>Malasseziaceae</taxon>
        <taxon>Malassezia</taxon>
    </lineage>
</organism>
<evidence type="ECO:0000256" key="1">
    <source>
        <dbReference type="SAM" id="MobiDB-lite"/>
    </source>
</evidence>
<gene>
    <name evidence="2" type="ORF">MOBT1_000652</name>
</gene>
<evidence type="ECO:0008006" key="4">
    <source>
        <dbReference type="Google" id="ProtNLM"/>
    </source>
</evidence>
<evidence type="ECO:0000313" key="2">
    <source>
        <dbReference type="EMBL" id="WFD01971.1"/>
    </source>
</evidence>
<dbReference type="InterPro" id="IPR006886">
    <property type="entry name" value="RNA_pol_III_Rpc5"/>
</dbReference>
<dbReference type="GO" id="GO:0042797">
    <property type="term" value="P:tRNA transcription by RNA polymerase III"/>
    <property type="evidence" value="ECO:0007669"/>
    <property type="project" value="TreeGrafter"/>
</dbReference>
<dbReference type="Pfam" id="PF04801">
    <property type="entry name" value="RPC5"/>
    <property type="match status" value="1"/>
</dbReference>